<dbReference type="EMBL" id="BARS01004421">
    <property type="protein sequence ID" value="GAF77960.1"/>
    <property type="molecule type" value="Genomic_DNA"/>
</dbReference>
<evidence type="ECO:0000313" key="1">
    <source>
        <dbReference type="EMBL" id="GAF77960.1"/>
    </source>
</evidence>
<dbReference type="AlphaFoldDB" id="X0TPD7"/>
<name>X0TPD7_9ZZZZ</name>
<organism evidence="1">
    <name type="scientific">marine sediment metagenome</name>
    <dbReference type="NCBI Taxonomy" id="412755"/>
    <lineage>
        <taxon>unclassified sequences</taxon>
        <taxon>metagenomes</taxon>
        <taxon>ecological metagenomes</taxon>
    </lineage>
</organism>
<reference evidence="1" key="1">
    <citation type="journal article" date="2014" name="Front. Microbiol.">
        <title>High frequency of phylogenetically diverse reductive dehalogenase-homologous genes in deep subseafloor sedimentary metagenomes.</title>
        <authorList>
            <person name="Kawai M."/>
            <person name="Futagami T."/>
            <person name="Toyoda A."/>
            <person name="Takaki Y."/>
            <person name="Nishi S."/>
            <person name="Hori S."/>
            <person name="Arai W."/>
            <person name="Tsubouchi T."/>
            <person name="Morono Y."/>
            <person name="Uchiyama I."/>
            <person name="Ito T."/>
            <person name="Fujiyama A."/>
            <person name="Inagaki F."/>
            <person name="Takami H."/>
        </authorList>
    </citation>
    <scope>NUCLEOTIDE SEQUENCE</scope>
    <source>
        <strain evidence="1">Expedition CK06-06</strain>
    </source>
</reference>
<accession>X0TPD7</accession>
<gene>
    <name evidence="1" type="ORF">S01H1_08638</name>
</gene>
<proteinExistence type="predicted"/>
<protein>
    <submittedName>
        <fullName evidence="1">Uncharacterized protein</fullName>
    </submittedName>
</protein>
<sequence>MYSQSKRVAWDYVKEFSRAIPGVVFNEAELRADYPGGGRLQLFGADNYHSLRGAYWDAEGRIQA</sequence>
<comment type="caution">
    <text evidence="1">The sequence shown here is derived from an EMBL/GenBank/DDBJ whole genome shotgun (WGS) entry which is preliminary data.</text>
</comment>
<feature type="non-terminal residue" evidence="1">
    <location>
        <position position="64"/>
    </location>
</feature>